<dbReference type="InterPro" id="IPR041436">
    <property type="entry name" value="RNAse_A_bac"/>
</dbReference>
<dbReference type="RefSeq" id="WP_250920353.1">
    <property type="nucleotide sequence ID" value="NZ_JAMQAW010000017.1"/>
</dbReference>
<sequence length="522" mass="56654">MSQPAGTPARGTGIDVEPSELNGVAEGVVLQQGMLHKAATNLIYDLVEFMDCGGYGTTAQMVSSAYVKVGNRFLDVWAKSVTSVGGVAVGFVTTANNYSKAEAASHPSGTARPVQFPVPKVIDSPPNYQRIPDPQWGDLDDYSSGLISWLLEGVPDWAMDIIRDLLGTVYRWGRAGEILPLPNHLELDKIALAWLKPGFAVSQIDSALTGAIASISDPDNGEWQSAMRQFTSSLWGTTAWGTSTAGYEWKHDSAGGQGTGSHPVMSVLWDTTQEVSQIMRAYAEAASEMREEVARIYRKAVWDALPRVKDGLDMSDVKKIGKGILSMGRGLGIGITLEIDTGAINRAVSAYEGKLLGLVGRLNQLLPALEEAYRSAPTYQAEEARAQAFGARSLNEFKPEHRFTVPNEDPDNIYYPMDLANQEGLFGSHPIDKHVGLTDDQMRMRLRDQSSAPAASSFIDLASAQRFTQQAAGSRYASSTSRAWSRPSSYLRLCHTEVHKKGQIDAAISHFAILGRPRTEGS</sequence>
<gene>
    <name evidence="2" type="ORF">NBG84_17230</name>
</gene>
<comment type="caution">
    <text evidence="2">The sequence shown here is derived from an EMBL/GenBank/DDBJ whole genome shotgun (WGS) entry which is preliminary data.</text>
</comment>
<dbReference type="EMBL" id="JAMQAW010000017">
    <property type="protein sequence ID" value="MCM2390012.1"/>
    <property type="molecule type" value="Genomic_DNA"/>
</dbReference>
<evidence type="ECO:0000313" key="3">
    <source>
        <dbReference type="Proteomes" id="UP001431429"/>
    </source>
</evidence>
<evidence type="ECO:0000313" key="2">
    <source>
        <dbReference type="EMBL" id="MCM2390012.1"/>
    </source>
</evidence>
<reference evidence="2" key="1">
    <citation type="submission" date="2022-06" db="EMBL/GenBank/DDBJ databases">
        <title>Genome public.</title>
        <authorList>
            <person name="Sun Q."/>
        </authorList>
    </citation>
    <scope>NUCLEOTIDE SEQUENCE</scope>
    <source>
        <strain evidence="2">CWNU-1</strain>
    </source>
</reference>
<proteinExistence type="predicted"/>
<keyword evidence="3" id="KW-1185">Reference proteome</keyword>
<accession>A0ABT0UN20</accession>
<feature type="domain" description="Bacterial CdiA-CT RNAse A" evidence="1">
    <location>
        <begin position="428"/>
        <end position="485"/>
    </location>
</feature>
<dbReference type="Proteomes" id="UP001431429">
    <property type="component" value="Unassembled WGS sequence"/>
</dbReference>
<dbReference type="Pfam" id="PF18431">
    <property type="entry name" value="RNAse_A_bac"/>
    <property type="match status" value="1"/>
</dbReference>
<name>A0ABT0UN20_9ACTN</name>
<protein>
    <recommendedName>
        <fullName evidence="1">Bacterial CdiA-CT RNAse A domain-containing protein</fullName>
    </recommendedName>
</protein>
<organism evidence="2 3">
    <name type="scientific">Streptomyces albipurpureus</name>
    <dbReference type="NCBI Taxonomy" id="2897419"/>
    <lineage>
        <taxon>Bacteria</taxon>
        <taxon>Bacillati</taxon>
        <taxon>Actinomycetota</taxon>
        <taxon>Actinomycetes</taxon>
        <taxon>Kitasatosporales</taxon>
        <taxon>Streptomycetaceae</taxon>
        <taxon>Streptomyces</taxon>
    </lineage>
</organism>
<evidence type="ECO:0000259" key="1">
    <source>
        <dbReference type="Pfam" id="PF18431"/>
    </source>
</evidence>